<name>A0A1U7H248_9CYAN</name>
<organism evidence="1 2">
    <name type="scientific">Fischerella major NIES-592</name>
    <dbReference type="NCBI Taxonomy" id="210994"/>
    <lineage>
        <taxon>Bacteria</taxon>
        <taxon>Bacillati</taxon>
        <taxon>Cyanobacteriota</taxon>
        <taxon>Cyanophyceae</taxon>
        <taxon>Nostocales</taxon>
        <taxon>Hapalosiphonaceae</taxon>
        <taxon>Fischerella</taxon>
    </lineage>
</organism>
<dbReference type="GO" id="GO:0004497">
    <property type="term" value="F:monooxygenase activity"/>
    <property type="evidence" value="ECO:0007669"/>
    <property type="project" value="UniProtKB-KW"/>
</dbReference>
<gene>
    <name evidence="1" type="ORF">NIES592_09205</name>
</gene>
<dbReference type="RefSeq" id="WP_073555573.1">
    <property type="nucleotide sequence ID" value="NZ_MRCA01000003.1"/>
</dbReference>
<comment type="caution">
    <text evidence="1">The sequence shown here is derived from an EMBL/GenBank/DDBJ whole genome shotgun (WGS) entry which is preliminary data.</text>
</comment>
<dbReference type="PANTHER" id="PTHR43422:SF3">
    <property type="entry name" value="THIAMINE THIAZOLE SYNTHASE"/>
    <property type="match status" value="1"/>
</dbReference>
<dbReference type="Proteomes" id="UP000186391">
    <property type="component" value="Unassembled WGS sequence"/>
</dbReference>
<dbReference type="OrthoDB" id="9790035at2"/>
<dbReference type="AlphaFoldDB" id="A0A1U7H248"/>
<dbReference type="EMBL" id="MRCA01000003">
    <property type="protein sequence ID" value="OKH15040.1"/>
    <property type="molecule type" value="Genomic_DNA"/>
</dbReference>
<keyword evidence="2" id="KW-1185">Reference proteome</keyword>
<evidence type="ECO:0000313" key="1">
    <source>
        <dbReference type="EMBL" id="OKH15040.1"/>
    </source>
</evidence>
<dbReference type="Gene3D" id="3.50.50.60">
    <property type="entry name" value="FAD/NAD(P)-binding domain"/>
    <property type="match status" value="1"/>
</dbReference>
<dbReference type="SUPFAM" id="SSF51905">
    <property type="entry name" value="FAD/NAD(P)-binding domain"/>
    <property type="match status" value="1"/>
</dbReference>
<proteinExistence type="predicted"/>
<dbReference type="PANTHER" id="PTHR43422">
    <property type="entry name" value="THIAMINE THIAZOLE SYNTHASE"/>
    <property type="match status" value="1"/>
</dbReference>
<reference evidence="1 2" key="1">
    <citation type="submission" date="2016-11" db="EMBL/GenBank/DDBJ databases">
        <title>Draft Genome Sequences of Nine Cyanobacterial Strains from Diverse Habitats.</title>
        <authorList>
            <person name="Zhu T."/>
            <person name="Hou S."/>
            <person name="Lu X."/>
            <person name="Hess W.R."/>
        </authorList>
    </citation>
    <scope>NUCLEOTIDE SEQUENCE [LARGE SCALE GENOMIC DNA]</scope>
    <source>
        <strain evidence="1 2">NIES-592</strain>
    </source>
</reference>
<evidence type="ECO:0000313" key="2">
    <source>
        <dbReference type="Proteomes" id="UP000186391"/>
    </source>
</evidence>
<keyword evidence="1" id="KW-0503">Monooxygenase</keyword>
<keyword evidence="1" id="KW-0560">Oxidoreductase</keyword>
<dbReference type="InterPro" id="IPR036188">
    <property type="entry name" value="FAD/NAD-bd_sf"/>
</dbReference>
<protein>
    <submittedName>
        <fullName evidence="1">Monooxygenase</fullName>
    </submittedName>
</protein>
<sequence>MLSSAEIIVSFAELNAIAVMKLEKTVVIGGSIAGLLAARVLAEYCDSVTIIERDKLPLQPHNRKGVPQSVQPHVLLVRGYRILEELFPGIGSQLSAAGALTIDWLREFYLFAQGEWSNNAVAPSEIISFTCSRPLLEWTIRKRLAEFSQIKFIEQHRAIALLTNSHKTQVTGIKLQSLTGDGIKDLAASLVVDASGRSSHAPQWLEDIGLTPPPETIVNPFLGYATRRYKPPEDFKAGWKVMLISQEAPQNTRLGYLAKIEGGELIATLGGYGRDFPPLDEQGFLAFARSLSSSCFYEIIKDAEPVSPIYAHRATANRLRHYEQVQMPKGFVALGDAVCALCPVYGQGMTVSALSAMVLKDWLNNSQLVTSRFQKNLAKSNALHWILATGQDSRFPTTAGRKQPNRLNKLLAGYNQKLMQMSNVDTDLRTLFAEVSHFLKSPLTFYHPQVILRVIRSSKQKIKESKNL</sequence>
<accession>A0A1U7H248</accession>